<proteinExistence type="predicted"/>
<accession>A0ABP9QFV1</accession>
<keyword evidence="2" id="KW-0238">DNA-binding</keyword>
<protein>
    <submittedName>
        <fullName evidence="5">AraC family transcriptional regulator</fullName>
    </submittedName>
</protein>
<evidence type="ECO:0000259" key="4">
    <source>
        <dbReference type="PROSITE" id="PS01124"/>
    </source>
</evidence>
<dbReference type="InterPro" id="IPR018062">
    <property type="entry name" value="HTH_AraC-typ_CS"/>
</dbReference>
<dbReference type="PROSITE" id="PS01124">
    <property type="entry name" value="HTH_ARAC_FAMILY_2"/>
    <property type="match status" value="1"/>
</dbReference>
<dbReference type="InterPro" id="IPR009057">
    <property type="entry name" value="Homeodomain-like_sf"/>
</dbReference>
<evidence type="ECO:0000313" key="6">
    <source>
        <dbReference type="Proteomes" id="UP001500547"/>
    </source>
</evidence>
<comment type="caution">
    <text evidence="5">The sequence shown here is derived from an EMBL/GenBank/DDBJ whole genome shotgun (WGS) entry which is preliminary data.</text>
</comment>
<gene>
    <name evidence="5" type="ORF">GCM10025770_10000</name>
</gene>
<evidence type="ECO:0000256" key="2">
    <source>
        <dbReference type="ARBA" id="ARBA00023125"/>
    </source>
</evidence>
<dbReference type="PROSITE" id="PS00041">
    <property type="entry name" value="HTH_ARAC_FAMILY_1"/>
    <property type="match status" value="1"/>
</dbReference>
<dbReference type="SUPFAM" id="SSF46689">
    <property type="entry name" value="Homeodomain-like"/>
    <property type="match status" value="1"/>
</dbReference>
<dbReference type="EMBL" id="BAABLD010000005">
    <property type="protein sequence ID" value="GAA5161173.1"/>
    <property type="molecule type" value="Genomic_DNA"/>
</dbReference>
<evidence type="ECO:0000313" key="5">
    <source>
        <dbReference type="EMBL" id="GAA5161173.1"/>
    </source>
</evidence>
<dbReference type="SUPFAM" id="SSF55136">
    <property type="entry name" value="Probable bacterial effector-binding domain"/>
    <property type="match status" value="1"/>
</dbReference>
<feature type="domain" description="HTH araC/xylS-type" evidence="4">
    <location>
        <begin position="16"/>
        <end position="116"/>
    </location>
</feature>
<dbReference type="InterPro" id="IPR050204">
    <property type="entry name" value="AraC_XylS_family_regulators"/>
</dbReference>
<evidence type="ECO:0000256" key="1">
    <source>
        <dbReference type="ARBA" id="ARBA00023015"/>
    </source>
</evidence>
<dbReference type="PANTHER" id="PTHR46796">
    <property type="entry name" value="HTH-TYPE TRANSCRIPTIONAL ACTIVATOR RHAS-RELATED"/>
    <property type="match status" value="1"/>
</dbReference>
<sequence length="287" mass="32074">MPQSREQFLLARRRLQTVMDFMAAHLDDEYLSLNDLASVAHLSRSRFERLYATQVHETPMATLRRLRLLRARDLLVAGSTPSVSDLAMQMGYGSIAAFSRAFSRQFGVPPTRASALVIPDRSPQLDILNIGAVPVISLPYAGRAADVFHAGDELTWRIARAGGKHWRHWVVHPDGWVDPQRFPDTWVRMLHCVPSATLPTIKGLDMTTLPPGSYARFRFMGPHCADIPALTARVTRDTGREVIAGPMLRYFPNVPPFTPPSERMTWLLLSVAPQDEHSDQVTSSTAP</sequence>
<dbReference type="InterPro" id="IPR018060">
    <property type="entry name" value="HTH_AraC"/>
</dbReference>
<keyword evidence="3" id="KW-0804">Transcription</keyword>
<reference evidence="6" key="1">
    <citation type="journal article" date="2019" name="Int. J. Syst. Evol. Microbiol.">
        <title>The Global Catalogue of Microorganisms (GCM) 10K type strain sequencing project: providing services to taxonomists for standard genome sequencing and annotation.</title>
        <authorList>
            <consortium name="The Broad Institute Genomics Platform"/>
            <consortium name="The Broad Institute Genome Sequencing Center for Infectious Disease"/>
            <person name="Wu L."/>
            <person name="Ma J."/>
        </authorList>
    </citation>
    <scope>NUCLEOTIDE SEQUENCE [LARGE SCALE GENOMIC DNA]</scope>
    <source>
        <strain evidence="6">JCM 18715</strain>
    </source>
</reference>
<dbReference type="InterPro" id="IPR011256">
    <property type="entry name" value="Reg_factor_effector_dom_sf"/>
</dbReference>
<keyword evidence="6" id="KW-1185">Reference proteome</keyword>
<keyword evidence="1" id="KW-0805">Transcription regulation</keyword>
<evidence type="ECO:0000256" key="3">
    <source>
        <dbReference type="ARBA" id="ARBA00023163"/>
    </source>
</evidence>
<organism evidence="5 6">
    <name type="scientific">Viridibacterium curvum</name>
    <dbReference type="NCBI Taxonomy" id="1101404"/>
    <lineage>
        <taxon>Bacteria</taxon>
        <taxon>Pseudomonadati</taxon>
        <taxon>Pseudomonadota</taxon>
        <taxon>Betaproteobacteria</taxon>
        <taxon>Rhodocyclales</taxon>
        <taxon>Rhodocyclaceae</taxon>
        <taxon>Viridibacterium</taxon>
    </lineage>
</organism>
<dbReference type="Proteomes" id="UP001500547">
    <property type="component" value="Unassembled WGS sequence"/>
</dbReference>
<name>A0ABP9QFV1_9RHOO</name>
<dbReference type="SMART" id="SM00342">
    <property type="entry name" value="HTH_ARAC"/>
    <property type="match status" value="1"/>
</dbReference>
<dbReference type="Pfam" id="PF12833">
    <property type="entry name" value="HTH_18"/>
    <property type="match status" value="1"/>
</dbReference>
<dbReference type="Gene3D" id="1.10.10.60">
    <property type="entry name" value="Homeodomain-like"/>
    <property type="match status" value="1"/>
</dbReference>